<reference evidence="6 7" key="2">
    <citation type="journal article" date="2012" name="Stand. Genomic Sci.">
        <title>Complete Genome Sequence of Clostridium clariflavum DSM 19732.</title>
        <authorList>
            <person name="Izquierdo J.A."/>
            <person name="Goodwin L."/>
            <person name="Davenport K.W."/>
            <person name="Teshima H."/>
            <person name="Bruce D."/>
            <person name="Detter C."/>
            <person name="Tapia R."/>
            <person name="Han S."/>
            <person name="Land M."/>
            <person name="Hauser L."/>
            <person name="Jeffries C.D."/>
            <person name="Han J."/>
            <person name="Pitluck S."/>
            <person name="Nolan M."/>
            <person name="Chen A."/>
            <person name="Huntemann M."/>
            <person name="Mavromatis K."/>
            <person name="Mikhailova N."/>
            <person name="Liolios K."/>
            <person name="Woyke T."/>
            <person name="Lynd L.R."/>
        </authorList>
    </citation>
    <scope>NUCLEOTIDE SEQUENCE [LARGE SCALE GENOMIC DNA]</scope>
    <source>
        <strain evidence="7">DSM 19732 / NBRC 101661 / EBR45</strain>
    </source>
</reference>
<dbReference type="InterPro" id="IPR036188">
    <property type="entry name" value="FAD/NAD-bd_sf"/>
</dbReference>
<dbReference type="Pfam" id="PF18267">
    <property type="entry name" value="Rubredoxin_C"/>
    <property type="match status" value="1"/>
</dbReference>
<evidence type="ECO:0000313" key="7">
    <source>
        <dbReference type="Proteomes" id="UP000005435"/>
    </source>
</evidence>
<dbReference type="EMBL" id="CP003065">
    <property type="protein sequence ID" value="AEV67299.1"/>
    <property type="molecule type" value="Genomic_DNA"/>
</dbReference>
<dbReference type="Pfam" id="PF07992">
    <property type="entry name" value="Pyr_redox_2"/>
    <property type="match status" value="1"/>
</dbReference>
<dbReference type="SUPFAM" id="SSF51905">
    <property type="entry name" value="FAD/NAD(P)-binding domain"/>
    <property type="match status" value="1"/>
</dbReference>
<evidence type="ECO:0000313" key="6">
    <source>
        <dbReference type="EMBL" id="AEV67299.1"/>
    </source>
</evidence>
<dbReference type="PANTHER" id="PTHR43429:SF3">
    <property type="entry name" value="NITRITE REDUCTASE [NAD(P)H]"/>
    <property type="match status" value="1"/>
</dbReference>
<evidence type="ECO:0000256" key="3">
    <source>
        <dbReference type="ARBA" id="ARBA00022827"/>
    </source>
</evidence>
<proteinExistence type="predicted"/>
<dbReference type="InterPro" id="IPR041575">
    <property type="entry name" value="Rubredoxin_C"/>
</dbReference>
<dbReference type="PRINTS" id="PR00411">
    <property type="entry name" value="PNDRDTASEI"/>
</dbReference>
<accession>G8LTV3</accession>
<comment type="cofactor">
    <cofactor evidence="1">
        <name>FAD</name>
        <dbReference type="ChEBI" id="CHEBI:57692"/>
    </cofactor>
</comment>
<dbReference type="Gene3D" id="3.30.390.30">
    <property type="match status" value="1"/>
</dbReference>
<dbReference type="eggNOG" id="COG1251">
    <property type="taxonomic scope" value="Bacteria"/>
</dbReference>
<keyword evidence="7" id="KW-1185">Reference proteome</keyword>
<name>G8LTV3_ACECE</name>
<evidence type="ECO:0000256" key="2">
    <source>
        <dbReference type="ARBA" id="ARBA00022630"/>
    </source>
</evidence>
<feature type="domain" description="FAD/NAD(P)-binding" evidence="4">
    <location>
        <begin position="2"/>
        <end position="297"/>
    </location>
</feature>
<organism evidence="6 7">
    <name type="scientific">Acetivibrio clariflavus (strain DSM 19732 / NBRC 101661 / EBR45)</name>
    <name type="common">Clostridium clariflavum</name>
    <dbReference type="NCBI Taxonomy" id="720554"/>
    <lineage>
        <taxon>Bacteria</taxon>
        <taxon>Bacillati</taxon>
        <taxon>Bacillota</taxon>
        <taxon>Clostridia</taxon>
        <taxon>Eubacteriales</taxon>
        <taxon>Oscillospiraceae</taxon>
        <taxon>Acetivibrio</taxon>
    </lineage>
</organism>
<dbReference type="KEGG" id="ccl:Clocl_0589"/>
<sequence>MKFVILGNGAAGISAAEKLRQLNDNCEITVVSIEDVPVYTKFMLPDYIGGKIARNKLILRDMNYYDKNRIKLLLSEKIENIDSHQKVVRLLSGNILEYDKLLVAVGGSPVIPNIEGLRDIKYFTLNSIKDADNIIENAAEGQKAVIIGAGLTGIETAFALKRLGMNVTLVERGSRILPQQLDAASAEMLVEMIRNEGIELLLQRDVQRIVKNDGYLIETADGEKVGFDMLVIAIGTRPNLDIVKGLDIKTNRGILVNNYMETSVKDIYAAGDVAELQSNNNVGIVSSYIWPNALAQGKCAASNMAGQVQEFSSDAGFSNAVRLRDIPFVSMGMINPVEKEYESLVFCDKEDHIYRKVVLRDNKIKGLILLGDTSAANILSDFVKNGKDISQIKDIIAKKDFVEKYKAIK</sequence>
<dbReference type="PRINTS" id="PR00368">
    <property type="entry name" value="FADPNR"/>
</dbReference>
<dbReference type="InterPro" id="IPR023753">
    <property type="entry name" value="FAD/NAD-binding_dom"/>
</dbReference>
<feature type="domain" description="NADH-rubredoxin oxidoreductase C-terminal" evidence="5">
    <location>
        <begin position="324"/>
        <end position="386"/>
    </location>
</feature>
<dbReference type="Proteomes" id="UP000005435">
    <property type="component" value="Chromosome"/>
</dbReference>
<dbReference type="InterPro" id="IPR050260">
    <property type="entry name" value="FAD-bd_OxRdtase"/>
</dbReference>
<dbReference type="InterPro" id="IPR016156">
    <property type="entry name" value="FAD/NAD-linked_Rdtase_dimer_sf"/>
</dbReference>
<dbReference type="Gene3D" id="3.50.50.60">
    <property type="entry name" value="FAD/NAD(P)-binding domain"/>
    <property type="match status" value="2"/>
</dbReference>
<dbReference type="AlphaFoldDB" id="G8LTV3"/>
<gene>
    <name evidence="6" type="ordered locus">Clocl_0589</name>
</gene>
<evidence type="ECO:0000259" key="4">
    <source>
        <dbReference type="Pfam" id="PF07992"/>
    </source>
</evidence>
<dbReference type="PANTHER" id="PTHR43429">
    <property type="entry name" value="PYRIDINE NUCLEOTIDE-DISULFIDE OXIDOREDUCTASE DOMAIN-CONTAINING"/>
    <property type="match status" value="1"/>
</dbReference>
<dbReference type="HOGENOM" id="CLU_003291_4_4_9"/>
<protein>
    <submittedName>
        <fullName evidence="6">NAD(P)H-nitrite reductase</fullName>
    </submittedName>
</protein>
<dbReference type="STRING" id="720554.Clocl_0589"/>
<keyword evidence="2" id="KW-0285">Flavoprotein</keyword>
<dbReference type="GO" id="GO:0016491">
    <property type="term" value="F:oxidoreductase activity"/>
    <property type="evidence" value="ECO:0007669"/>
    <property type="project" value="InterPro"/>
</dbReference>
<evidence type="ECO:0000259" key="5">
    <source>
        <dbReference type="Pfam" id="PF18267"/>
    </source>
</evidence>
<evidence type="ECO:0000256" key="1">
    <source>
        <dbReference type="ARBA" id="ARBA00001974"/>
    </source>
</evidence>
<reference evidence="7" key="1">
    <citation type="submission" date="2011-12" db="EMBL/GenBank/DDBJ databases">
        <title>Complete sequence of Clostridium clariflavum DSM 19732.</title>
        <authorList>
            <consortium name="US DOE Joint Genome Institute"/>
            <person name="Lucas S."/>
            <person name="Han J."/>
            <person name="Lapidus A."/>
            <person name="Cheng J.-F."/>
            <person name="Goodwin L."/>
            <person name="Pitluck S."/>
            <person name="Peters L."/>
            <person name="Teshima H."/>
            <person name="Detter J.C."/>
            <person name="Han C."/>
            <person name="Tapia R."/>
            <person name="Land M."/>
            <person name="Hauser L."/>
            <person name="Kyrpides N."/>
            <person name="Ivanova N."/>
            <person name="Pagani I."/>
            <person name="Kitzmiller T."/>
            <person name="Lynd L."/>
            <person name="Izquierdo J."/>
            <person name="Woyke T."/>
        </authorList>
    </citation>
    <scope>NUCLEOTIDE SEQUENCE [LARGE SCALE GENOMIC DNA]</scope>
    <source>
        <strain evidence="7">DSM 19732 / NBRC 101661 / EBR45</strain>
    </source>
</reference>
<keyword evidence="3" id="KW-0274">FAD</keyword>
<dbReference type="OrthoDB" id="9807946at2"/>